<sequence length="167" mass="19050">MKTPICTFDAKTGILCNLCESKLESGQITQSDVESSIVLTRLAQKNSSINKMTLVSAKEIENEHILILKSSDIRLIRSNNELSEIINKAFQKDIWIIESDSNDRRFLDNLFHPVKIESVNFVWLPDGSKLTRVVLTKNSKGIDEKRLETIKMISMAVRKIDLIIEFI</sequence>
<keyword evidence="1" id="KW-0251">Elongation factor</keyword>
<dbReference type="AlphaFoldDB" id="A0A654M493"/>
<proteinExistence type="predicted"/>
<gene>
    <name evidence="1" type="ORF">NMY3_03113</name>
</gene>
<evidence type="ECO:0000313" key="1">
    <source>
        <dbReference type="EMBL" id="ALI37299.1"/>
    </source>
</evidence>
<dbReference type="EMBL" id="CP012850">
    <property type="protein sequence ID" value="ALI37299.1"/>
    <property type="molecule type" value="Genomic_DNA"/>
</dbReference>
<keyword evidence="2" id="KW-1185">Reference proteome</keyword>
<organism evidence="1 2">
    <name type="scientific">Candidatus Nitrosocosmicus oleophilus</name>
    <dbReference type="NCBI Taxonomy" id="1353260"/>
    <lineage>
        <taxon>Archaea</taxon>
        <taxon>Nitrososphaerota</taxon>
        <taxon>Nitrososphaeria</taxon>
        <taxon>Nitrososphaerales</taxon>
        <taxon>Nitrososphaeraceae</taxon>
        <taxon>Candidatus Nitrosocosmicus</taxon>
    </lineage>
</organism>
<name>A0A654M493_9ARCH</name>
<dbReference type="OrthoDB" id="4111at2157"/>
<dbReference type="KEGG" id="taa:NMY3_03113"/>
<protein>
    <submittedName>
        <fullName evidence="1">Transcription elongation factor NusA-like protein</fullName>
    </submittedName>
</protein>
<accession>A0A654M493</accession>
<dbReference type="GeneID" id="60422975"/>
<keyword evidence="1" id="KW-0648">Protein biosynthesis</keyword>
<dbReference type="Proteomes" id="UP000058925">
    <property type="component" value="Chromosome"/>
</dbReference>
<dbReference type="RefSeq" id="WP_196816391.1">
    <property type="nucleotide sequence ID" value="NZ_CP012850.1"/>
</dbReference>
<reference evidence="2" key="1">
    <citation type="submission" date="2015-10" db="EMBL/GenBank/DDBJ databases">
        <title>Niche specialization of a soil ammonia-oxidizing archaeon, Candidatus Nitrosocosmicus oleophilus.</title>
        <authorList>
            <person name="Jung M.-Y."/>
            <person name="Rhee S.-K."/>
        </authorList>
    </citation>
    <scope>NUCLEOTIDE SEQUENCE [LARGE SCALE GENOMIC DNA]</scope>
    <source>
        <strain evidence="2">MY3</strain>
    </source>
</reference>
<dbReference type="GO" id="GO:0003746">
    <property type="term" value="F:translation elongation factor activity"/>
    <property type="evidence" value="ECO:0007669"/>
    <property type="project" value="UniProtKB-KW"/>
</dbReference>
<evidence type="ECO:0000313" key="2">
    <source>
        <dbReference type="Proteomes" id="UP000058925"/>
    </source>
</evidence>